<protein>
    <submittedName>
        <fullName evidence="1">Uncharacterized protein</fullName>
    </submittedName>
</protein>
<proteinExistence type="predicted"/>
<evidence type="ECO:0000313" key="1">
    <source>
        <dbReference type="EMBL" id="KAL0940055.1"/>
    </source>
</evidence>
<organism evidence="1 2">
    <name type="scientific">Colletotrichum truncatum</name>
    <name type="common">Anthracnose fungus</name>
    <name type="synonym">Colletotrichum capsici</name>
    <dbReference type="NCBI Taxonomy" id="5467"/>
    <lineage>
        <taxon>Eukaryota</taxon>
        <taxon>Fungi</taxon>
        <taxon>Dikarya</taxon>
        <taxon>Ascomycota</taxon>
        <taxon>Pezizomycotina</taxon>
        <taxon>Sordariomycetes</taxon>
        <taxon>Hypocreomycetidae</taxon>
        <taxon>Glomerellales</taxon>
        <taxon>Glomerellaceae</taxon>
        <taxon>Colletotrichum</taxon>
        <taxon>Colletotrichum truncatum species complex</taxon>
    </lineage>
</organism>
<name>A0ACC3Z7L9_COLTU</name>
<dbReference type="EMBL" id="VUJX02000003">
    <property type="protein sequence ID" value="KAL0940055.1"/>
    <property type="molecule type" value="Genomic_DNA"/>
</dbReference>
<accession>A0ACC3Z7L9</accession>
<gene>
    <name evidence="1" type="ORF">CTRU02_206665</name>
</gene>
<evidence type="ECO:0000313" key="2">
    <source>
        <dbReference type="Proteomes" id="UP000805649"/>
    </source>
</evidence>
<dbReference type="Proteomes" id="UP000805649">
    <property type="component" value="Unassembled WGS sequence"/>
</dbReference>
<comment type="caution">
    <text evidence="1">The sequence shown here is derived from an EMBL/GenBank/DDBJ whole genome shotgun (WGS) entry which is preliminary data.</text>
</comment>
<sequence>MAPLAPIPGSDISALYDTPSRQLILSAVGTLPGIWFTPFFKQEPFAGGLRFSLQAFTGGFHPPPKRSFDIAEKFQIDLPIPHFNNKSVLVETGLGRFTIDIKYTGFGSDSVPSSEPDGNNFRDVLPPIQKFLTGDAELFITAQIPKTEPSGKASVEPSFNPQFLKLVDSIYEDGAINWTFQWAELPLGEDQNPQLIEIITTVSNGYAGPPVQTWQTRQGYSVHLVLLQK</sequence>
<reference evidence="1 2" key="1">
    <citation type="journal article" date="2020" name="Phytopathology">
        <title>Genome Sequence Resources of Colletotrichum truncatum, C. plurivorum, C. musicola, and C. sojae: Four Species Pathogenic to Soybean (Glycine max).</title>
        <authorList>
            <person name="Rogerio F."/>
            <person name="Boufleur T.R."/>
            <person name="Ciampi-Guillardi M."/>
            <person name="Sukno S.A."/>
            <person name="Thon M.R."/>
            <person name="Massola Junior N.S."/>
            <person name="Baroncelli R."/>
        </authorList>
    </citation>
    <scope>NUCLEOTIDE SEQUENCE [LARGE SCALE GENOMIC DNA]</scope>
    <source>
        <strain evidence="1 2">CMES1059</strain>
    </source>
</reference>
<keyword evidence="2" id="KW-1185">Reference proteome</keyword>